<dbReference type="Proteomes" id="UP001595630">
    <property type="component" value="Unassembled WGS sequence"/>
</dbReference>
<protein>
    <submittedName>
        <fullName evidence="2">Uncharacterized protein</fullName>
    </submittedName>
</protein>
<evidence type="ECO:0000313" key="3">
    <source>
        <dbReference type="Proteomes" id="UP001595630"/>
    </source>
</evidence>
<proteinExistence type="predicted"/>
<sequence>MPELVMTSWRRRMVLALVFISTGASGGVRPLDIQTEFVKPAEAPALQLAANAPPPLPRRSQPSLFVYPAQGPGAPGEIR</sequence>
<gene>
    <name evidence="2" type="ORF">ACFOMF_07240</name>
</gene>
<organism evidence="2 3">
    <name type="scientific">Stutzerimonas tarimensis</name>
    <dbReference type="NCBI Taxonomy" id="1507735"/>
    <lineage>
        <taxon>Bacteria</taxon>
        <taxon>Pseudomonadati</taxon>
        <taxon>Pseudomonadota</taxon>
        <taxon>Gammaproteobacteria</taxon>
        <taxon>Pseudomonadales</taxon>
        <taxon>Pseudomonadaceae</taxon>
        <taxon>Stutzerimonas</taxon>
    </lineage>
</organism>
<evidence type="ECO:0000313" key="2">
    <source>
        <dbReference type="EMBL" id="MFC3607566.1"/>
    </source>
</evidence>
<keyword evidence="3" id="KW-1185">Reference proteome</keyword>
<dbReference type="EMBL" id="JBHRXZ010000017">
    <property type="protein sequence ID" value="MFC3607566.1"/>
    <property type="molecule type" value="Genomic_DNA"/>
</dbReference>
<reference evidence="3" key="1">
    <citation type="journal article" date="2019" name="Int. J. Syst. Evol. Microbiol.">
        <title>The Global Catalogue of Microorganisms (GCM) 10K type strain sequencing project: providing services to taxonomists for standard genome sequencing and annotation.</title>
        <authorList>
            <consortium name="The Broad Institute Genomics Platform"/>
            <consortium name="The Broad Institute Genome Sequencing Center for Infectious Disease"/>
            <person name="Wu L."/>
            <person name="Ma J."/>
        </authorList>
    </citation>
    <scope>NUCLEOTIDE SEQUENCE [LARGE SCALE GENOMIC DNA]</scope>
    <source>
        <strain evidence="3">KCTC 42447</strain>
    </source>
</reference>
<name>A0ABV7T7H0_9GAMM</name>
<evidence type="ECO:0000256" key="1">
    <source>
        <dbReference type="SAM" id="MobiDB-lite"/>
    </source>
</evidence>
<accession>A0ABV7T7H0</accession>
<feature type="region of interest" description="Disordered" evidence="1">
    <location>
        <begin position="60"/>
        <end position="79"/>
    </location>
</feature>
<comment type="caution">
    <text evidence="2">The sequence shown here is derived from an EMBL/GenBank/DDBJ whole genome shotgun (WGS) entry which is preliminary data.</text>
</comment>
<dbReference type="RefSeq" id="WP_386362948.1">
    <property type="nucleotide sequence ID" value="NZ_JBHRXZ010000017.1"/>
</dbReference>